<feature type="compositionally biased region" description="Basic and acidic residues" evidence="2">
    <location>
        <begin position="472"/>
        <end position="484"/>
    </location>
</feature>
<name>A0A8H4XEP4_9HYPO</name>
<dbReference type="AlphaFoldDB" id="A0A8H4XEP4"/>
<gene>
    <name evidence="4" type="ORF">FZEAL_9855</name>
</gene>
<feature type="region of interest" description="Disordered" evidence="2">
    <location>
        <begin position="531"/>
        <end position="712"/>
    </location>
</feature>
<sequence length="809" mass="90689">MADNSIAESVNGCLELFHKTAPLQNPGPEASHYAPLTRIHEEEGRFNVWSGNIGAHKSGRRSLQYRLRDASHLQKQVLALLKDLSELLEDVVAIVAGDVTPWDELEDDEPLDDGDASTELEQIATDVSDVINCLLRLSVAIRNPAPHNRFATSGPIEASHYEPFDIQHVQAKFEKMDPSLVARLGKSVSRRRQYFKYRESHHLKLSHGLVASEQRDGESTTASSIPGYAKAGPLNLQFSAIDEDALSDSGVTQTSVASSGARADKISIPPLPNAAQTGPFECPFCYMIITVTNSIAWKRHVFADLRPYVCLSEDCTETEKEFARRHEWILHEVQNHWKTYPCPLSCPESFQSELKCRDHIQNAHAGTVPTNQLGAMISLSSRPIQAEDGISCPMCKEDLHSVKEYQRHVGRHQEQLALFALPTIYTPEDHEEVGGENNIHAIQSDSESSDIIIDTEEVQELLAENEEELRERYSSSRLDHKDITTDEDLNQDGDTDDGWSTTAEQGEIMNLPRGQILYSDASSIFTGHKKALDIDRGGPRPSSHRESAVRVDPLTRRKSPQIYVPSRLDKSRSPRSLSERERRVEDDSRYMMPATTDTAEAISYSPNPAVSPEYSQAQVGPGYQAPPSISQGLTNKDFSNTGESSRQQRIFTSSEEPRYPHTAPRTKEDEHESLKGILKQPKSSFPEETNPLREGVSRPGDRRRNEAPPEAKWTKISRKVVDPEALTMGKERFEVRDDFVIVLRVLSSHEIQAYANATQRLRLRERHLKRHRPTLDQPGDESQDRGRSRDGNEADSEPDIDDSDKLAVG</sequence>
<keyword evidence="1" id="KW-0863">Zinc-finger</keyword>
<keyword evidence="1" id="KW-0479">Metal-binding</keyword>
<protein>
    <recommendedName>
        <fullName evidence="3">C2H2-type domain-containing protein</fullName>
    </recommendedName>
</protein>
<reference evidence="4" key="1">
    <citation type="journal article" date="2020" name="BMC Genomics">
        <title>Correction to: Identification and distribution of gene clusters required for synthesis of sphingolipid metabolism inhibitors in diverse species of the filamentous fungus Fusarium.</title>
        <authorList>
            <person name="Kim H.S."/>
            <person name="Lohmar J.M."/>
            <person name="Busman M."/>
            <person name="Brown D.W."/>
            <person name="Naumann T.A."/>
            <person name="Divon H.H."/>
            <person name="Lysoe E."/>
            <person name="Uhlig S."/>
            <person name="Proctor R.H."/>
        </authorList>
    </citation>
    <scope>NUCLEOTIDE SEQUENCE</scope>
    <source>
        <strain evidence="4">NRRL 22465</strain>
    </source>
</reference>
<dbReference type="PANTHER" id="PTHR35391:SF7">
    <property type="entry name" value="C2H2-TYPE DOMAIN-CONTAINING PROTEIN"/>
    <property type="match status" value="1"/>
</dbReference>
<dbReference type="Pfam" id="PF26082">
    <property type="entry name" value="zf-C2H2_AcuF"/>
    <property type="match status" value="1"/>
</dbReference>
<dbReference type="InterPro" id="IPR058348">
    <property type="entry name" value="DUF8035"/>
</dbReference>
<feature type="compositionally biased region" description="Polar residues" evidence="2">
    <location>
        <begin position="604"/>
        <end position="618"/>
    </location>
</feature>
<dbReference type="OrthoDB" id="6133115at2759"/>
<feature type="compositionally biased region" description="Basic and acidic residues" evidence="2">
    <location>
        <begin position="655"/>
        <end position="674"/>
    </location>
</feature>
<evidence type="ECO:0000256" key="2">
    <source>
        <dbReference type="SAM" id="MobiDB-lite"/>
    </source>
</evidence>
<dbReference type="EMBL" id="JABEYC010000971">
    <property type="protein sequence ID" value="KAF4971404.1"/>
    <property type="molecule type" value="Genomic_DNA"/>
</dbReference>
<feature type="compositionally biased region" description="Basic and acidic residues" evidence="2">
    <location>
        <begin position="567"/>
        <end position="589"/>
    </location>
</feature>
<feature type="compositionally biased region" description="Basic and acidic residues" evidence="2">
    <location>
        <begin position="782"/>
        <end position="792"/>
    </location>
</feature>
<reference evidence="4" key="2">
    <citation type="submission" date="2020-05" db="EMBL/GenBank/DDBJ databases">
        <authorList>
            <person name="Kim H.-S."/>
            <person name="Proctor R.H."/>
            <person name="Brown D.W."/>
        </authorList>
    </citation>
    <scope>NUCLEOTIDE SEQUENCE</scope>
    <source>
        <strain evidence="4">NRRL 22465</strain>
    </source>
</reference>
<feature type="compositionally biased region" description="Polar residues" evidence="2">
    <location>
        <begin position="627"/>
        <end position="654"/>
    </location>
</feature>
<evidence type="ECO:0000313" key="4">
    <source>
        <dbReference type="EMBL" id="KAF4971404.1"/>
    </source>
</evidence>
<organism evidence="4 5">
    <name type="scientific">Fusarium zealandicum</name>
    <dbReference type="NCBI Taxonomy" id="1053134"/>
    <lineage>
        <taxon>Eukaryota</taxon>
        <taxon>Fungi</taxon>
        <taxon>Dikarya</taxon>
        <taxon>Ascomycota</taxon>
        <taxon>Pezizomycotina</taxon>
        <taxon>Sordariomycetes</taxon>
        <taxon>Hypocreomycetidae</taxon>
        <taxon>Hypocreales</taxon>
        <taxon>Nectriaceae</taxon>
        <taxon>Fusarium</taxon>
        <taxon>Fusarium staphyleae species complex</taxon>
    </lineage>
</organism>
<feature type="compositionally biased region" description="Basic and acidic residues" evidence="2">
    <location>
        <begin position="695"/>
        <end position="712"/>
    </location>
</feature>
<dbReference type="InterPro" id="IPR013087">
    <property type="entry name" value="Znf_C2H2_type"/>
</dbReference>
<feature type="region of interest" description="Disordered" evidence="2">
    <location>
        <begin position="472"/>
        <end position="501"/>
    </location>
</feature>
<evidence type="ECO:0000313" key="5">
    <source>
        <dbReference type="Proteomes" id="UP000635477"/>
    </source>
</evidence>
<dbReference type="PANTHER" id="PTHR35391">
    <property type="entry name" value="C2H2-TYPE DOMAIN-CONTAINING PROTEIN-RELATED"/>
    <property type="match status" value="1"/>
</dbReference>
<dbReference type="Proteomes" id="UP000635477">
    <property type="component" value="Unassembled WGS sequence"/>
</dbReference>
<feature type="compositionally biased region" description="Acidic residues" evidence="2">
    <location>
        <begin position="793"/>
        <end position="802"/>
    </location>
</feature>
<evidence type="ECO:0000259" key="3">
    <source>
        <dbReference type="PROSITE" id="PS50157"/>
    </source>
</evidence>
<dbReference type="PROSITE" id="PS50157">
    <property type="entry name" value="ZINC_FINGER_C2H2_2"/>
    <property type="match status" value="1"/>
</dbReference>
<dbReference type="GO" id="GO:0008270">
    <property type="term" value="F:zinc ion binding"/>
    <property type="evidence" value="ECO:0007669"/>
    <property type="project" value="UniProtKB-KW"/>
</dbReference>
<feature type="domain" description="C2H2-type" evidence="3">
    <location>
        <begin position="340"/>
        <end position="369"/>
    </location>
</feature>
<accession>A0A8H4XEP4</accession>
<dbReference type="Pfam" id="PF26118">
    <property type="entry name" value="DUF8035"/>
    <property type="match status" value="1"/>
</dbReference>
<comment type="caution">
    <text evidence="4">The sequence shown here is derived from an EMBL/GenBank/DDBJ whole genome shotgun (WGS) entry which is preliminary data.</text>
</comment>
<feature type="compositionally biased region" description="Acidic residues" evidence="2">
    <location>
        <begin position="485"/>
        <end position="497"/>
    </location>
</feature>
<proteinExistence type="predicted"/>
<keyword evidence="5" id="KW-1185">Reference proteome</keyword>
<dbReference type="InterPro" id="IPR058925">
    <property type="entry name" value="zf-C2H2_AcuF"/>
</dbReference>
<evidence type="ECO:0000256" key="1">
    <source>
        <dbReference type="PROSITE-ProRule" id="PRU00042"/>
    </source>
</evidence>
<feature type="region of interest" description="Disordered" evidence="2">
    <location>
        <begin position="768"/>
        <end position="809"/>
    </location>
</feature>
<feature type="compositionally biased region" description="Basic and acidic residues" evidence="2">
    <location>
        <begin position="531"/>
        <end position="555"/>
    </location>
</feature>
<dbReference type="SMART" id="SM00355">
    <property type="entry name" value="ZnF_C2H2"/>
    <property type="match status" value="3"/>
</dbReference>
<keyword evidence="1" id="KW-0862">Zinc</keyword>
<dbReference type="PROSITE" id="PS00028">
    <property type="entry name" value="ZINC_FINGER_C2H2_1"/>
    <property type="match status" value="1"/>
</dbReference>